<evidence type="ECO:0000256" key="2">
    <source>
        <dbReference type="ARBA" id="ARBA00003297"/>
    </source>
</evidence>
<dbReference type="InterPro" id="IPR008254">
    <property type="entry name" value="Flavodoxin/NO_synth"/>
</dbReference>
<dbReference type="OrthoDB" id="9790745at2"/>
<dbReference type="SUPFAM" id="SSF52218">
    <property type="entry name" value="Flavoproteins"/>
    <property type="match status" value="1"/>
</dbReference>
<keyword evidence="12" id="KW-1185">Reference proteome</keyword>
<evidence type="ECO:0000256" key="5">
    <source>
        <dbReference type="ARBA" id="ARBA00022448"/>
    </source>
</evidence>
<evidence type="ECO:0000256" key="7">
    <source>
        <dbReference type="ARBA" id="ARBA00022643"/>
    </source>
</evidence>
<comment type="cofactor">
    <cofactor evidence="1 9">
        <name>FMN</name>
        <dbReference type="ChEBI" id="CHEBI:58210"/>
    </cofactor>
</comment>
<evidence type="ECO:0000256" key="9">
    <source>
        <dbReference type="PIRNR" id="PIRNR038996"/>
    </source>
</evidence>
<reference evidence="11 12" key="1">
    <citation type="submission" date="2015-02" db="EMBL/GenBank/DDBJ databases">
        <title>Draft genome of a novel marine cyanobacterium (Chroococcales) isolated from South Atlantic Ocean.</title>
        <authorList>
            <person name="Rigonato J."/>
            <person name="Alvarenga D.O."/>
            <person name="Branco L.H."/>
            <person name="Varani A.M."/>
            <person name="Brandini F.P."/>
            <person name="Fiore M.F."/>
        </authorList>
    </citation>
    <scope>NUCLEOTIDE SEQUENCE [LARGE SCALE GENOMIC DNA]</scope>
    <source>
        <strain evidence="11 12">CENA595</strain>
    </source>
</reference>
<dbReference type="Gene3D" id="3.40.50.360">
    <property type="match status" value="1"/>
</dbReference>
<dbReference type="NCBIfam" id="NF006736">
    <property type="entry name" value="PRK09267.1-2"/>
    <property type="match status" value="1"/>
</dbReference>
<keyword evidence="7 9" id="KW-0288">FMN</keyword>
<dbReference type="AlphaFoldDB" id="A0A0D8ZSD4"/>
<evidence type="ECO:0000256" key="4">
    <source>
        <dbReference type="ARBA" id="ARBA00017869"/>
    </source>
</evidence>
<comment type="caution">
    <text evidence="11">The sequence shown here is derived from an EMBL/GenBank/DDBJ whole genome shotgun (WGS) entry which is preliminary data.</text>
</comment>
<comment type="similarity">
    <text evidence="3 9">Belongs to the flavodoxin family.</text>
</comment>
<dbReference type="NCBIfam" id="TIGR01752">
    <property type="entry name" value="flav_long"/>
    <property type="match status" value="1"/>
</dbReference>
<feature type="domain" description="Flavodoxin-like" evidence="10">
    <location>
        <begin position="4"/>
        <end position="165"/>
    </location>
</feature>
<dbReference type="GO" id="GO:0010181">
    <property type="term" value="F:FMN binding"/>
    <property type="evidence" value="ECO:0007669"/>
    <property type="project" value="UniProtKB-UniRule"/>
</dbReference>
<keyword evidence="5 9" id="KW-0813">Transport</keyword>
<dbReference type="InterPro" id="IPR010086">
    <property type="entry name" value="Flavodoxin_lc"/>
</dbReference>
<organism evidence="11 12">
    <name type="scientific">Aliterella atlantica CENA595</name>
    <dbReference type="NCBI Taxonomy" id="1618023"/>
    <lineage>
        <taxon>Bacteria</taxon>
        <taxon>Bacillati</taxon>
        <taxon>Cyanobacteriota</taxon>
        <taxon>Cyanophyceae</taxon>
        <taxon>Chroococcidiopsidales</taxon>
        <taxon>Aliterellaceae</taxon>
        <taxon>Aliterella</taxon>
    </lineage>
</organism>
<sequence length="170" mass="18879">MTKIGLFFGTQTGNTETIAETMQRVFGGEDIVTLHNIADTEVAELESYEYLIVGCPTWNIGELQADWQGLYDELDGIDFSGKKVAYFGPGDQIGYTDNFQDAMGILEEKISQLGGTTVGYWSTDGYDFNESKAVKNGKFVGLALDEDNQSELTDERINTWVAQLKREFGV</sequence>
<dbReference type="PROSITE" id="PS50902">
    <property type="entry name" value="FLAVODOXIN_LIKE"/>
    <property type="match status" value="1"/>
</dbReference>
<dbReference type="PATRIC" id="fig|1618023.3.peg.4096"/>
<dbReference type="InterPro" id="IPR029039">
    <property type="entry name" value="Flavoprotein-like_sf"/>
</dbReference>
<dbReference type="PANTHER" id="PTHR42809:SF1">
    <property type="entry name" value="FLAVODOXIN 1"/>
    <property type="match status" value="1"/>
</dbReference>
<accession>A0A0D8ZSD4</accession>
<evidence type="ECO:0000256" key="6">
    <source>
        <dbReference type="ARBA" id="ARBA00022630"/>
    </source>
</evidence>
<evidence type="ECO:0000256" key="8">
    <source>
        <dbReference type="ARBA" id="ARBA00022982"/>
    </source>
</evidence>
<evidence type="ECO:0000256" key="3">
    <source>
        <dbReference type="ARBA" id="ARBA00005267"/>
    </source>
</evidence>
<protein>
    <recommendedName>
        <fullName evidence="4 9">Flavodoxin</fullName>
    </recommendedName>
</protein>
<dbReference type="PANTHER" id="PTHR42809">
    <property type="entry name" value="FLAVODOXIN 2"/>
    <property type="match status" value="1"/>
</dbReference>
<dbReference type="Pfam" id="PF00258">
    <property type="entry name" value="Flavodoxin_1"/>
    <property type="match status" value="1"/>
</dbReference>
<dbReference type="GO" id="GO:0009055">
    <property type="term" value="F:electron transfer activity"/>
    <property type="evidence" value="ECO:0007669"/>
    <property type="project" value="UniProtKB-UniRule"/>
</dbReference>
<evidence type="ECO:0000313" key="11">
    <source>
        <dbReference type="EMBL" id="KJH71660.1"/>
    </source>
</evidence>
<keyword evidence="6 9" id="KW-0285">Flavoprotein</keyword>
<evidence type="ECO:0000313" key="12">
    <source>
        <dbReference type="Proteomes" id="UP000032452"/>
    </source>
</evidence>
<dbReference type="Proteomes" id="UP000032452">
    <property type="component" value="Unassembled WGS sequence"/>
</dbReference>
<evidence type="ECO:0000256" key="1">
    <source>
        <dbReference type="ARBA" id="ARBA00001917"/>
    </source>
</evidence>
<keyword evidence="8 9" id="KW-0249">Electron transport</keyword>
<dbReference type="STRING" id="1618023.UH38_11370"/>
<dbReference type="NCBIfam" id="NF006739">
    <property type="entry name" value="PRK09267.1-5"/>
    <property type="match status" value="1"/>
</dbReference>
<dbReference type="EMBL" id="JYON01000010">
    <property type="protein sequence ID" value="KJH71660.1"/>
    <property type="molecule type" value="Genomic_DNA"/>
</dbReference>
<dbReference type="PIRSF" id="PIRSF038996">
    <property type="entry name" value="FldA"/>
    <property type="match status" value="1"/>
</dbReference>
<dbReference type="InterPro" id="IPR050619">
    <property type="entry name" value="Flavodoxin"/>
</dbReference>
<proteinExistence type="inferred from homology"/>
<comment type="function">
    <text evidence="2 9">Low-potential electron donor to a number of redox enzymes.</text>
</comment>
<gene>
    <name evidence="11" type="ORF">UH38_11370</name>
</gene>
<dbReference type="RefSeq" id="WP_045054768.1">
    <property type="nucleotide sequence ID" value="NZ_CAWMDP010000046.1"/>
</dbReference>
<dbReference type="NCBIfam" id="NF006738">
    <property type="entry name" value="PRK09267.1-4"/>
    <property type="match status" value="1"/>
</dbReference>
<name>A0A0D8ZSD4_9CYAN</name>
<evidence type="ECO:0000259" key="10">
    <source>
        <dbReference type="PROSITE" id="PS50902"/>
    </source>
</evidence>